<dbReference type="FunFam" id="3.20.20.70:FF:000024">
    <property type="entry name" value="Indole-3-glycerol phosphate synthase"/>
    <property type="match status" value="1"/>
</dbReference>
<dbReference type="NCBIfam" id="NF001377">
    <property type="entry name" value="PRK00278.2-4"/>
    <property type="match status" value="1"/>
</dbReference>
<dbReference type="EMBL" id="JJMM01000008">
    <property type="protein sequence ID" value="KDR95856.1"/>
    <property type="molecule type" value="Genomic_DNA"/>
</dbReference>
<evidence type="ECO:0000256" key="6">
    <source>
        <dbReference type="ARBA" id="ARBA00022822"/>
    </source>
</evidence>
<name>A0A069RFQ5_PEPLI</name>
<comment type="caution">
    <text evidence="11">The sequence shown here is derived from an EMBL/GenBank/DDBJ whole genome shotgun (WGS) entry which is preliminary data.</text>
</comment>
<dbReference type="GO" id="GO:0000162">
    <property type="term" value="P:L-tryptophan biosynthetic process"/>
    <property type="evidence" value="ECO:0007669"/>
    <property type="project" value="UniProtKB-UniRule"/>
</dbReference>
<evidence type="ECO:0000256" key="9">
    <source>
        <dbReference type="HAMAP-Rule" id="MF_00134"/>
    </source>
</evidence>
<dbReference type="InterPro" id="IPR045186">
    <property type="entry name" value="Indole-3-glycerol_P_synth"/>
</dbReference>
<dbReference type="RefSeq" id="WP_038262998.1">
    <property type="nucleotide sequence ID" value="NZ_FSRH01000008.1"/>
</dbReference>
<dbReference type="Gene3D" id="3.20.20.70">
    <property type="entry name" value="Aldolase class I"/>
    <property type="match status" value="1"/>
</dbReference>
<evidence type="ECO:0000313" key="11">
    <source>
        <dbReference type="EMBL" id="KDR95856.1"/>
    </source>
</evidence>
<dbReference type="InterPro" id="IPR001468">
    <property type="entry name" value="Indole-3-GlycerolPSynthase_CS"/>
</dbReference>
<comment type="pathway">
    <text evidence="2 9">Amino-acid biosynthesis; L-tryptophan biosynthesis; L-tryptophan from chorismate: step 4/5.</text>
</comment>
<dbReference type="HAMAP" id="MF_00134_B">
    <property type="entry name" value="IGPS_B"/>
    <property type="match status" value="1"/>
</dbReference>
<dbReference type="AlphaFoldDB" id="A0A069RFQ5"/>
<dbReference type="Pfam" id="PF00218">
    <property type="entry name" value="IGPS"/>
    <property type="match status" value="1"/>
</dbReference>
<dbReference type="UniPathway" id="UPA00035">
    <property type="reaction ID" value="UER00043"/>
</dbReference>
<evidence type="ECO:0000256" key="2">
    <source>
        <dbReference type="ARBA" id="ARBA00004696"/>
    </source>
</evidence>
<dbReference type="CDD" id="cd00331">
    <property type="entry name" value="IGPS"/>
    <property type="match status" value="1"/>
</dbReference>
<comment type="similarity">
    <text evidence="3 9">Belongs to the TrpC family.</text>
</comment>
<comment type="catalytic activity">
    <reaction evidence="1 9">
        <text>1-(2-carboxyphenylamino)-1-deoxy-D-ribulose 5-phosphate + H(+) = (1S,2R)-1-C-(indol-3-yl)glycerol 3-phosphate + CO2 + H2O</text>
        <dbReference type="Rhea" id="RHEA:23476"/>
        <dbReference type="ChEBI" id="CHEBI:15377"/>
        <dbReference type="ChEBI" id="CHEBI:15378"/>
        <dbReference type="ChEBI" id="CHEBI:16526"/>
        <dbReference type="ChEBI" id="CHEBI:58613"/>
        <dbReference type="ChEBI" id="CHEBI:58866"/>
        <dbReference type="EC" id="4.1.1.48"/>
    </reaction>
</comment>
<proteinExistence type="inferred from homology"/>
<dbReference type="EC" id="4.1.1.48" evidence="9"/>
<dbReference type="SUPFAM" id="SSF51366">
    <property type="entry name" value="Ribulose-phoshate binding barrel"/>
    <property type="match status" value="1"/>
</dbReference>
<dbReference type="InterPro" id="IPR013798">
    <property type="entry name" value="Indole-3-glycerol_P_synth_dom"/>
</dbReference>
<evidence type="ECO:0000256" key="8">
    <source>
        <dbReference type="ARBA" id="ARBA00023239"/>
    </source>
</evidence>
<protein>
    <recommendedName>
        <fullName evidence="9">Indole-3-glycerol phosphate synthase</fullName>
        <shortName evidence="9">IGPS</shortName>
        <ecNumber evidence="9">4.1.1.48</ecNumber>
    </recommendedName>
</protein>
<keyword evidence="7 9" id="KW-0057">Aromatic amino acid biosynthesis</keyword>
<dbReference type="STRING" id="1121324.CLIT_8c00250"/>
<sequence length="257" mass="28463">MILQKIVDRKKQRVQEEKSKKPLEELLLKIESMGPCRDFKMAIERGGISLIAEVKKASPSRGVMKEDFDPEQIAREYEKAGVDAVSVITEEDFFLGKPKYLKTVRDIVSVPVLRKDFIIDPYQIYQSRAMGADAILLIASILTKDQLAEFYEIAKGIGIHCLVETHTIEEVEKAISAGAQIIGINNRDLSTFKTDISKTAELIKHIPKDKIVVSESGIMSGEDSKSVHDMGADAVLVGQSIMESGSIADKVKELKGE</sequence>
<dbReference type="Proteomes" id="UP000027946">
    <property type="component" value="Unassembled WGS sequence"/>
</dbReference>
<dbReference type="PANTHER" id="PTHR22854:SF2">
    <property type="entry name" value="INDOLE-3-GLYCEROL-PHOSPHATE SYNTHASE"/>
    <property type="match status" value="1"/>
</dbReference>
<evidence type="ECO:0000256" key="5">
    <source>
        <dbReference type="ARBA" id="ARBA00022793"/>
    </source>
</evidence>
<dbReference type="PANTHER" id="PTHR22854">
    <property type="entry name" value="TRYPTOPHAN BIOSYNTHESIS PROTEIN"/>
    <property type="match status" value="1"/>
</dbReference>
<evidence type="ECO:0000313" key="12">
    <source>
        <dbReference type="Proteomes" id="UP000027946"/>
    </source>
</evidence>
<dbReference type="GO" id="GO:0004640">
    <property type="term" value="F:phosphoribosylanthranilate isomerase activity"/>
    <property type="evidence" value="ECO:0007669"/>
    <property type="project" value="TreeGrafter"/>
</dbReference>
<evidence type="ECO:0000256" key="4">
    <source>
        <dbReference type="ARBA" id="ARBA00022605"/>
    </source>
</evidence>
<reference evidence="11 12" key="1">
    <citation type="submission" date="2014-03" db="EMBL/GenBank/DDBJ databases">
        <title>Genome sequence of Clostridium litorale W6, DSM 5388.</title>
        <authorList>
            <person name="Poehlein A."/>
            <person name="Jagirdar A."/>
            <person name="Khonsari B."/>
            <person name="Chibani C.M."/>
            <person name="Gutierrez Gutierrez D.A."/>
            <person name="Davydova E."/>
            <person name="Alghaithi H.S."/>
            <person name="Nair K.P."/>
            <person name="Dhamotharan K."/>
            <person name="Chandran L."/>
            <person name="G W."/>
            <person name="Daniel R."/>
        </authorList>
    </citation>
    <scope>NUCLEOTIDE SEQUENCE [LARGE SCALE GENOMIC DNA]</scope>
    <source>
        <strain evidence="11 12">W6</strain>
    </source>
</reference>
<keyword evidence="5 9" id="KW-0210">Decarboxylase</keyword>
<evidence type="ECO:0000259" key="10">
    <source>
        <dbReference type="Pfam" id="PF00218"/>
    </source>
</evidence>
<dbReference type="GO" id="GO:0004425">
    <property type="term" value="F:indole-3-glycerol-phosphate synthase activity"/>
    <property type="evidence" value="ECO:0007669"/>
    <property type="project" value="UniProtKB-UniRule"/>
</dbReference>
<dbReference type="HAMAP" id="MF_00134_A">
    <property type="entry name" value="IGPS_A"/>
    <property type="match status" value="1"/>
</dbReference>
<evidence type="ECO:0000256" key="3">
    <source>
        <dbReference type="ARBA" id="ARBA00008737"/>
    </source>
</evidence>
<dbReference type="InterPro" id="IPR011060">
    <property type="entry name" value="RibuloseP-bd_barrel"/>
</dbReference>
<keyword evidence="8 9" id="KW-0456">Lyase</keyword>
<organism evidence="11 12">
    <name type="scientific">Peptoclostridium litorale DSM 5388</name>
    <dbReference type="NCBI Taxonomy" id="1121324"/>
    <lineage>
        <taxon>Bacteria</taxon>
        <taxon>Bacillati</taxon>
        <taxon>Bacillota</taxon>
        <taxon>Clostridia</taxon>
        <taxon>Peptostreptococcales</taxon>
        <taxon>Peptoclostridiaceae</taxon>
        <taxon>Peptoclostridium</taxon>
    </lineage>
</organism>
<feature type="domain" description="Indole-3-glycerol phosphate synthase" evidence="10">
    <location>
        <begin position="3"/>
        <end position="254"/>
    </location>
</feature>
<keyword evidence="6 9" id="KW-0822">Tryptophan biosynthesis</keyword>
<evidence type="ECO:0000256" key="7">
    <source>
        <dbReference type="ARBA" id="ARBA00023141"/>
    </source>
</evidence>
<dbReference type="InterPro" id="IPR013785">
    <property type="entry name" value="Aldolase_TIM"/>
</dbReference>
<gene>
    <name evidence="9 11" type="primary">trpC</name>
    <name evidence="11" type="ORF">CLIT_8c00250</name>
</gene>
<dbReference type="OrthoDB" id="9804217at2"/>
<dbReference type="PROSITE" id="PS00614">
    <property type="entry name" value="IGPS"/>
    <property type="match status" value="1"/>
</dbReference>
<keyword evidence="12" id="KW-1185">Reference proteome</keyword>
<dbReference type="eggNOG" id="COG0134">
    <property type="taxonomic scope" value="Bacteria"/>
</dbReference>
<keyword evidence="4 9" id="KW-0028">Amino-acid biosynthesis</keyword>
<evidence type="ECO:0000256" key="1">
    <source>
        <dbReference type="ARBA" id="ARBA00001633"/>
    </source>
</evidence>
<accession>A0A069RFQ5</accession>